<dbReference type="GO" id="GO:0034040">
    <property type="term" value="F:ATPase-coupled lipid transmembrane transporter activity"/>
    <property type="evidence" value="ECO:0007669"/>
    <property type="project" value="TreeGrafter"/>
</dbReference>
<evidence type="ECO:0000259" key="9">
    <source>
        <dbReference type="PROSITE" id="PS50929"/>
    </source>
</evidence>
<keyword evidence="4 10" id="KW-0067">ATP-binding</keyword>
<dbReference type="InterPro" id="IPR036640">
    <property type="entry name" value="ABC1_TM_sf"/>
</dbReference>
<dbReference type="PROSITE" id="PS00211">
    <property type="entry name" value="ABC_TRANSPORTER_1"/>
    <property type="match status" value="1"/>
</dbReference>
<protein>
    <submittedName>
        <fullName evidence="10">ABC transporter ATP-binding protein</fullName>
    </submittedName>
</protein>
<dbReference type="InterPro" id="IPR003593">
    <property type="entry name" value="AAA+_ATPase"/>
</dbReference>
<gene>
    <name evidence="10" type="ORF">KC660_03685</name>
</gene>
<accession>A0A955RI69</accession>
<dbReference type="InterPro" id="IPR017871">
    <property type="entry name" value="ABC_transporter-like_CS"/>
</dbReference>
<dbReference type="PANTHER" id="PTHR24221">
    <property type="entry name" value="ATP-BINDING CASSETTE SUB-FAMILY B"/>
    <property type="match status" value="1"/>
</dbReference>
<evidence type="ECO:0000259" key="8">
    <source>
        <dbReference type="PROSITE" id="PS50893"/>
    </source>
</evidence>
<dbReference type="PROSITE" id="PS50893">
    <property type="entry name" value="ABC_TRANSPORTER_2"/>
    <property type="match status" value="1"/>
</dbReference>
<comment type="subcellular location">
    <subcellularLocation>
        <location evidence="1">Cell membrane</location>
        <topology evidence="1">Multi-pass membrane protein</topology>
    </subcellularLocation>
</comment>
<evidence type="ECO:0000313" key="11">
    <source>
        <dbReference type="Proteomes" id="UP000782843"/>
    </source>
</evidence>
<feature type="transmembrane region" description="Helical" evidence="7">
    <location>
        <begin position="75"/>
        <end position="96"/>
    </location>
</feature>
<keyword evidence="6 7" id="KW-0472">Membrane</keyword>
<comment type="caution">
    <text evidence="10">The sequence shown here is derived from an EMBL/GenBank/DDBJ whole genome shotgun (WGS) entry which is preliminary data.</text>
</comment>
<dbReference type="Proteomes" id="UP000782843">
    <property type="component" value="Unassembled WGS sequence"/>
</dbReference>
<dbReference type="Gene3D" id="1.20.1560.10">
    <property type="entry name" value="ABC transporter type 1, transmembrane domain"/>
    <property type="match status" value="1"/>
</dbReference>
<feature type="domain" description="ABC transmembrane type-1" evidence="9">
    <location>
        <begin position="39"/>
        <end position="321"/>
    </location>
</feature>
<dbReference type="GO" id="GO:0005886">
    <property type="term" value="C:plasma membrane"/>
    <property type="evidence" value="ECO:0007669"/>
    <property type="project" value="UniProtKB-SubCell"/>
</dbReference>
<dbReference type="SUPFAM" id="SSF52540">
    <property type="entry name" value="P-loop containing nucleoside triphosphate hydrolases"/>
    <property type="match status" value="1"/>
</dbReference>
<organism evidence="10 11">
    <name type="scientific">Candidatus Dojkabacteria bacterium</name>
    <dbReference type="NCBI Taxonomy" id="2099670"/>
    <lineage>
        <taxon>Bacteria</taxon>
        <taxon>Candidatus Dojkabacteria</taxon>
    </lineage>
</organism>
<dbReference type="PROSITE" id="PS50929">
    <property type="entry name" value="ABC_TM1F"/>
    <property type="match status" value="1"/>
</dbReference>
<dbReference type="PROSITE" id="PS00675">
    <property type="entry name" value="SIGMA54_INTERACT_1"/>
    <property type="match status" value="1"/>
</dbReference>
<dbReference type="SMART" id="SM00382">
    <property type="entry name" value="AAA"/>
    <property type="match status" value="1"/>
</dbReference>
<proteinExistence type="predicted"/>
<dbReference type="EMBL" id="JAGQLG010000146">
    <property type="protein sequence ID" value="MCA9382481.1"/>
    <property type="molecule type" value="Genomic_DNA"/>
</dbReference>
<keyword evidence="3" id="KW-0547">Nucleotide-binding</keyword>
<evidence type="ECO:0000256" key="3">
    <source>
        <dbReference type="ARBA" id="ARBA00022741"/>
    </source>
</evidence>
<dbReference type="AlphaFoldDB" id="A0A955RI69"/>
<dbReference type="InterPro" id="IPR027417">
    <property type="entry name" value="P-loop_NTPase"/>
</dbReference>
<dbReference type="Pfam" id="PF00005">
    <property type="entry name" value="ABC_tran"/>
    <property type="match status" value="1"/>
</dbReference>
<dbReference type="PANTHER" id="PTHR24221:SF654">
    <property type="entry name" value="ATP-BINDING CASSETTE SUB-FAMILY B MEMBER 6"/>
    <property type="match status" value="1"/>
</dbReference>
<dbReference type="GO" id="GO:0016887">
    <property type="term" value="F:ATP hydrolysis activity"/>
    <property type="evidence" value="ECO:0007669"/>
    <property type="project" value="InterPro"/>
</dbReference>
<dbReference type="GO" id="GO:0005524">
    <property type="term" value="F:ATP binding"/>
    <property type="evidence" value="ECO:0007669"/>
    <property type="project" value="UniProtKB-KW"/>
</dbReference>
<reference evidence="10" key="2">
    <citation type="journal article" date="2021" name="Microbiome">
        <title>Successional dynamics and alternative stable states in a saline activated sludge microbial community over 9 years.</title>
        <authorList>
            <person name="Wang Y."/>
            <person name="Ye J."/>
            <person name="Ju F."/>
            <person name="Liu L."/>
            <person name="Boyd J.A."/>
            <person name="Deng Y."/>
            <person name="Parks D.H."/>
            <person name="Jiang X."/>
            <person name="Yin X."/>
            <person name="Woodcroft B.J."/>
            <person name="Tyson G.W."/>
            <person name="Hugenholtz P."/>
            <person name="Polz M.F."/>
            <person name="Zhang T."/>
        </authorList>
    </citation>
    <scope>NUCLEOTIDE SEQUENCE</scope>
    <source>
        <strain evidence="10">HKST-UBA10</strain>
    </source>
</reference>
<evidence type="ECO:0000256" key="6">
    <source>
        <dbReference type="ARBA" id="ARBA00023136"/>
    </source>
</evidence>
<sequence>MFWENKLDKTDPIEDIKNLPNYAFQFFFKHIGDFKLSFVALTIVNISTTIFGFCNTLLIADILTKIDSITTDRLLTYYLPVFIALKVASEVCDYFIRRYYEGFPTLYIDNTRIRFYNTILSSNFHLLFNVSKERLNEVIDRYLENIKKFLQDWIPNTSGNFTVLIIILIILYIQNPIVLLINVVYMVIILAVSLKISSKFSTYVQAFTNSSVDAENVVKNFSLNLNTVERLMVGDLFEEVYKRTVAKKDDDFKKFKRFHANRWFLQLNLINLAFILTFFGGVYQVINGTLPLGFLILIQWAFSGLWSVLVYIIEYYVELINQKERAIVIRKEFSKTLIFEDLPTVNFPEDFESLVLHNIATDFVNSKDQEIKIKINHFQLNRSEKILITGESGSGKSTFLNILLKTILFTGDYLINSQDARDLKFRREDVCLISNNDPIFNISFRENITLGKSISDEKLQEILEGLKVSKFIHNLDVIVGSAETSLSAGQLQRIRIARGIVQNAKVYLFDEAFNNIDNKNKAEILTFLEKFLKDKPVIFITHTENEITNIDKKYEMKNYKLMPIN</sequence>
<dbReference type="SUPFAM" id="SSF90123">
    <property type="entry name" value="ABC transporter transmembrane region"/>
    <property type="match status" value="1"/>
</dbReference>
<feature type="transmembrane region" description="Helical" evidence="7">
    <location>
        <begin position="38"/>
        <end position="63"/>
    </location>
</feature>
<keyword evidence="5 7" id="KW-1133">Transmembrane helix</keyword>
<evidence type="ECO:0000256" key="5">
    <source>
        <dbReference type="ARBA" id="ARBA00022989"/>
    </source>
</evidence>
<feature type="transmembrane region" description="Helical" evidence="7">
    <location>
        <begin position="263"/>
        <end position="286"/>
    </location>
</feature>
<dbReference type="InterPro" id="IPR011527">
    <property type="entry name" value="ABC1_TM_dom"/>
</dbReference>
<dbReference type="GO" id="GO:0140359">
    <property type="term" value="F:ABC-type transporter activity"/>
    <property type="evidence" value="ECO:0007669"/>
    <property type="project" value="InterPro"/>
</dbReference>
<evidence type="ECO:0000256" key="2">
    <source>
        <dbReference type="ARBA" id="ARBA00022692"/>
    </source>
</evidence>
<evidence type="ECO:0000256" key="4">
    <source>
        <dbReference type="ARBA" id="ARBA00022840"/>
    </source>
</evidence>
<dbReference type="InterPro" id="IPR025662">
    <property type="entry name" value="Sigma_54_int_dom_ATP-bd_1"/>
</dbReference>
<feature type="transmembrane region" description="Helical" evidence="7">
    <location>
        <begin position="153"/>
        <end position="173"/>
    </location>
</feature>
<keyword evidence="2 7" id="KW-0812">Transmembrane</keyword>
<dbReference type="InterPro" id="IPR003439">
    <property type="entry name" value="ABC_transporter-like_ATP-bd"/>
</dbReference>
<feature type="transmembrane region" description="Helical" evidence="7">
    <location>
        <begin position="179"/>
        <end position="196"/>
    </location>
</feature>
<evidence type="ECO:0000256" key="1">
    <source>
        <dbReference type="ARBA" id="ARBA00004651"/>
    </source>
</evidence>
<feature type="transmembrane region" description="Helical" evidence="7">
    <location>
        <begin position="292"/>
        <end position="317"/>
    </location>
</feature>
<dbReference type="InterPro" id="IPR039421">
    <property type="entry name" value="Type_1_exporter"/>
</dbReference>
<reference evidence="10" key="1">
    <citation type="submission" date="2020-04" db="EMBL/GenBank/DDBJ databases">
        <authorList>
            <person name="Zhang T."/>
        </authorList>
    </citation>
    <scope>NUCLEOTIDE SEQUENCE</scope>
    <source>
        <strain evidence="10">HKST-UBA10</strain>
    </source>
</reference>
<evidence type="ECO:0000256" key="7">
    <source>
        <dbReference type="SAM" id="Phobius"/>
    </source>
</evidence>
<name>A0A955RI69_9BACT</name>
<evidence type="ECO:0000313" key="10">
    <source>
        <dbReference type="EMBL" id="MCA9382481.1"/>
    </source>
</evidence>
<dbReference type="Gene3D" id="3.40.50.300">
    <property type="entry name" value="P-loop containing nucleotide triphosphate hydrolases"/>
    <property type="match status" value="1"/>
</dbReference>
<feature type="domain" description="ABC transporter" evidence="8">
    <location>
        <begin position="354"/>
        <end position="564"/>
    </location>
</feature>